<dbReference type="eggNOG" id="ENOG502ZBQ3">
    <property type="taxonomic scope" value="Bacteria"/>
</dbReference>
<organism evidence="2 3">
    <name type="scientific">Allokutzneria albata</name>
    <name type="common">Kibdelosporangium albatum</name>
    <dbReference type="NCBI Taxonomy" id="211114"/>
    <lineage>
        <taxon>Bacteria</taxon>
        <taxon>Bacillati</taxon>
        <taxon>Actinomycetota</taxon>
        <taxon>Actinomycetes</taxon>
        <taxon>Pseudonocardiales</taxon>
        <taxon>Pseudonocardiaceae</taxon>
        <taxon>Allokutzneria</taxon>
    </lineage>
</organism>
<gene>
    <name evidence="2" type="ORF">SAMN04489726_6994</name>
</gene>
<accession>A0A1H0C320</accession>
<keyword evidence="3" id="KW-1185">Reference proteome</keyword>
<evidence type="ECO:0000256" key="1">
    <source>
        <dbReference type="SAM" id="Phobius"/>
    </source>
</evidence>
<dbReference type="InterPro" id="IPR049500">
    <property type="entry name" value="Peptidase_M50B-like"/>
</dbReference>
<reference evidence="2 3" key="1">
    <citation type="submission" date="2016-10" db="EMBL/GenBank/DDBJ databases">
        <authorList>
            <person name="de Groot N.N."/>
        </authorList>
    </citation>
    <scope>NUCLEOTIDE SEQUENCE [LARGE SCALE GENOMIC DNA]</scope>
    <source>
        <strain evidence="2 3">DSM 44149</strain>
    </source>
</reference>
<dbReference type="Pfam" id="PF13398">
    <property type="entry name" value="Peptidase_M50B"/>
    <property type="match status" value="1"/>
</dbReference>
<name>A0A1H0C320_ALLAB</name>
<dbReference type="STRING" id="211114.SAMN04489726_6994"/>
<dbReference type="RefSeq" id="WP_030426481.1">
    <property type="nucleotide sequence ID" value="NZ_JOEF01000001.1"/>
</dbReference>
<dbReference type="Proteomes" id="UP000183376">
    <property type="component" value="Chromosome I"/>
</dbReference>
<feature type="transmembrane region" description="Helical" evidence="1">
    <location>
        <begin position="138"/>
        <end position="155"/>
    </location>
</feature>
<dbReference type="EMBL" id="LT629701">
    <property type="protein sequence ID" value="SDN52232.1"/>
    <property type="molecule type" value="Genomic_DNA"/>
</dbReference>
<evidence type="ECO:0000313" key="2">
    <source>
        <dbReference type="EMBL" id="SDN52232.1"/>
    </source>
</evidence>
<keyword evidence="1" id="KW-0472">Membrane</keyword>
<feature type="transmembrane region" description="Helical" evidence="1">
    <location>
        <begin position="206"/>
        <end position="229"/>
    </location>
</feature>
<proteinExistence type="predicted"/>
<feature type="transmembrane region" description="Helical" evidence="1">
    <location>
        <begin position="113"/>
        <end position="131"/>
    </location>
</feature>
<evidence type="ECO:0000313" key="3">
    <source>
        <dbReference type="Proteomes" id="UP000183376"/>
    </source>
</evidence>
<protein>
    <submittedName>
        <fullName evidence="2">Peptidase M50B-like</fullName>
    </submittedName>
</protein>
<feature type="transmembrane region" description="Helical" evidence="1">
    <location>
        <begin position="12"/>
        <end position="31"/>
    </location>
</feature>
<keyword evidence="1" id="KW-0812">Transmembrane</keyword>
<sequence length="234" mass="24853">MDFWSELIGTQTAPPPPVVLVTGVLALVVVLSHTPWRVARNIITIVHEAGHALVALLAGRRLSGIRLHSDTSGVTVSRGRPTGPGMVFTSLAGYIAPSLVGLGFAALLGTDRITLLLWVCTAVLLAMLIMVRNVYGALLLLVTGAVLVSVSLLTTSGVQAAFAYLITWFLLVGGVRPVSELQRKRSRGRARDSDADQLARLTSTPAITWVLVFFVVTLGSLGLGTTWMLTGIVF</sequence>
<keyword evidence="1" id="KW-1133">Transmembrane helix</keyword>
<feature type="transmembrane region" description="Helical" evidence="1">
    <location>
        <begin position="161"/>
        <end position="179"/>
    </location>
</feature>
<feature type="transmembrane region" description="Helical" evidence="1">
    <location>
        <begin position="87"/>
        <end position="107"/>
    </location>
</feature>
<dbReference type="OrthoDB" id="5184455at2"/>
<dbReference type="AlphaFoldDB" id="A0A1H0C320"/>